<feature type="compositionally biased region" description="Low complexity" evidence="1">
    <location>
        <begin position="53"/>
        <end position="62"/>
    </location>
</feature>
<gene>
    <name evidence="2" type="ORF">OAUR00152_LOCUS13362</name>
</gene>
<organism evidence="2">
    <name type="scientific">Odontella aurita</name>
    <dbReference type="NCBI Taxonomy" id="265563"/>
    <lineage>
        <taxon>Eukaryota</taxon>
        <taxon>Sar</taxon>
        <taxon>Stramenopiles</taxon>
        <taxon>Ochrophyta</taxon>
        <taxon>Bacillariophyta</taxon>
        <taxon>Mediophyceae</taxon>
        <taxon>Biddulphiophycidae</taxon>
        <taxon>Eupodiscales</taxon>
        <taxon>Odontellaceae</taxon>
        <taxon>Odontella</taxon>
    </lineage>
</organism>
<reference evidence="2" key="1">
    <citation type="submission" date="2021-01" db="EMBL/GenBank/DDBJ databases">
        <authorList>
            <person name="Corre E."/>
            <person name="Pelletier E."/>
            <person name="Niang G."/>
            <person name="Scheremetjew M."/>
            <person name="Finn R."/>
            <person name="Kale V."/>
            <person name="Holt S."/>
            <person name="Cochrane G."/>
            <person name="Meng A."/>
            <person name="Brown T."/>
            <person name="Cohen L."/>
        </authorList>
    </citation>
    <scope>NUCLEOTIDE SEQUENCE</scope>
    <source>
        <strain evidence="2">Isolate 1302-5</strain>
    </source>
</reference>
<dbReference type="EMBL" id="HBKQ01019802">
    <property type="protein sequence ID" value="CAE2234780.1"/>
    <property type="molecule type" value="Transcribed_RNA"/>
</dbReference>
<sequence>MDPPSNNPASSLFGAPSTIVFQEIATLAEPAVVVVRQHPVGLDELGPFRPGRSSSSSSSSSSLRVAGKDVRRSDCMALVLFVARSADDGGIAKYNNALPEAVARLSVRGE</sequence>
<feature type="region of interest" description="Disordered" evidence="1">
    <location>
        <begin position="42"/>
        <end position="69"/>
    </location>
</feature>
<evidence type="ECO:0000313" key="2">
    <source>
        <dbReference type="EMBL" id="CAE2234780.1"/>
    </source>
</evidence>
<proteinExistence type="predicted"/>
<name>A0A7S4INF3_9STRA</name>
<protein>
    <submittedName>
        <fullName evidence="2">Uncharacterized protein</fullName>
    </submittedName>
</protein>
<dbReference type="AlphaFoldDB" id="A0A7S4INF3"/>
<evidence type="ECO:0000256" key="1">
    <source>
        <dbReference type="SAM" id="MobiDB-lite"/>
    </source>
</evidence>
<accession>A0A7S4INF3</accession>